<dbReference type="InterPro" id="IPR007060">
    <property type="entry name" value="FtsL/DivIC"/>
</dbReference>
<dbReference type="Proteomes" id="UP000293583">
    <property type="component" value="Unassembled WGS sequence"/>
</dbReference>
<dbReference type="AlphaFoldDB" id="A0A4Q9BGC4"/>
<proteinExistence type="predicted"/>
<sequence length="106" mass="12740">MLDRVRSLFLGPNRFYYVSTSVLLVWMFVLDTNDLSVQYRLYTELADLKAEHEYYRHKLKELKQERAAVMGNPALLEKYAREKYFMKRPSEDVFVIVDQENQPIEK</sequence>
<dbReference type="EMBL" id="SEWY01000001">
    <property type="protein sequence ID" value="TBH75086.1"/>
    <property type="molecule type" value="Genomic_DNA"/>
</dbReference>
<protein>
    <submittedName>
        <fullName evidence="1">Septum formation initiator family protein</fullName>
    </submittedName>
</protein>
<evidence type="ECO:0000313" key="2">
    <source>
        <dbReference type="Proteomes" id="UP000293583"/>
    </source>
</evidence>
<keyword evidence="2" id="KW-1185">Reference proteome</keyword>
<dbReference type="RefSeq" id="WP_130895766.1">
    <property type="nucleotide sequence ID" value="NZ_JAANOL010000003.1"/>
</dbReference>
<name>A0A4Q9BGC4_9BACT</name>
<accession>A0A4Q9BGC4</accession>
<gene>
    <name evidence="1" type="ORF">EWU20_00515</name>
</gene>
<comment type="caution">
    <text evidence="1">The sequence shown here is derived from an EMBL/GenBank/DDBJ whole genome shotgun (WGS) entry which is preliminary data.</text>
</comment>
<evidence type="ECO:0000313" key="1">
    <source>
        <dbReference type="EMBL" id="TBH75086.1"/>
    </source>
</evidence>
<dbReference type="OrthoDB" id="1467719at2"/>
<organism evidence="1 2">
    <name type="scientific">Aquirufa antheringensis</name>
    <dbReference type="NCBI Taxonomy" id="2516559"/>
    <lineage>
        <taxon>Bacteria</taxon>
        <taxon>Pseudomonadati</taxon>
        <taxon>Bacteroidota</taxon>
        <taxon>Cytophagia</taxon>
        <taxon>Cytophagales</taxon>
        <taxon>Flectobacillaceae</taxon>
        <taxon>Aquirufa</taxon>
    </lineage>
</organism>
<reference evidence="1 2" key="1">
    <citation type="submission" date="2019-02" db="EMBL/GenBank/DDBJ databases">
        <title>Genome of a new Bacteroidetes strain.</title>
        <authorList>
            <person name="Pitt A."/>
        </authorList>
    </citation>
    <scope>NUCLEOTIDE SEQUENCE [LARGE SCALE GENOMIC DNA]</scope>
    <source>
        <strain evidence="1 2">103A-SOEBACH</strain>
    </source>
</reference>
<dbReference type="Pfam" id="PF04977">
    <property type="entry name" value="DivIC"/>
    <property type="match status" value="1"/>
</dbReference>